<proteinExistence type="predicted"/>
<accession>A0A375BCM2</accession>
<comment type="caution">
    <text evidence="2">The sequence shown here is derived from an EMBL/GenBank/DDBJ whole genome shotgun (WGS) entry which is preliminary data.</text>
</comment>
<sequence>MSKVPPAGPVPGGAVCGLTHSSNAGGVGVSGEAGTPAARAGTSL</sequence>
<feature type="region of interest" description="Disordered" evidence="1">
    <location>
        <begin position="1"/>
        <end position="44"/>
    </location>
</feature>
<organism evidence="2">
    <name type="scientific">Cupriavidus taiwanensis</name>
    <dbReference type="NCBI Taxonomy" id="164546"/>
    <lineage>
        <taxon>Bacteria</taxon>
        <taxon>Pseudomonadati</taxon>
        <taxon>Pseudomonadota</taxon>
        <taxon>Betaproteobacteria</taxon>
        <taxon>Burkholderiales</taxon>
        <taxon>Burkholderiaceae</taxon>
        <taxon>Cupriavidus</taxon>
    </lineage>
</organism>
<name>A0A375BCM2_9BURK</name>
<evidence type="ECO:0000313" key="2">
    <source>
        <dbReference type="EMBL" id="SOY41397.1"/>
    </source>
</evidence>
<dbReference type="EMBL" id="OFSN01000001">
    <property type="protein sequence ID" value="SOY41397.1"/>
    <property type="molecule type" value="Genomic_DNA"/>
</dbReference>
<gene>
    <name evidence="2" type="ORF">CBM2586_A11049</name>
</gene>
<reference evidence="2" key="1">
    <citation type="submission" date="2018-01" db="EMBL/GenBank/DDBJ databases">
        <authorList>
            <person name="Clerissi C."/>
        </authorList>
    </citation>
    <scope>NUCLEOTIDE SEQUENCE</scope>
    <source>
        <strain evidence="2">Cupriavidus taiwanensis LMG 19430</strain>
    </source>
</reference>
<evidence type="ECO:0000256" key="1">
    <source>
        <dbReference type="SAM" id="MobiDB-lite"/>
    </source>
</evidence>
<dbReference type="Proteomes" id="UP000257016">
    <property type="component" value="Unassembled WGS sequence"/>
</dbReference>
<dbReference type="AlphaFoldDB" id="A0A375BCM2"/>
<protein>
    <submittedName>
        <fullName evidence="2">Uncharacterized protein</fullName>
    </submittedName>
</protein>